<keyword evidence="5" id="KW-1185">Reference proteome</keyword>
<organism evidence="4 5">
    <name type="scientific">Caldimonas aquatica</name>
    <dbReference type="NCBI Taxonomy" id="376175"/>
    <lineage>
        <taxon>Bacteria</taxon>
        <taxon>Pseudomonadati</taxon>
        <taxon>Pseudomonadota</taxon>
        <taxon>Betaproteobacteria</taxon>
        <taxon>Burkholderiales</taxon>
        <taxon>Sphaerotilaceae</taxon>
        <taxon>Caldimonas</taxon>
    </lineage>
</organism>
<dbReference type="Gene3D" id="3.40.50.720">
    <property type="entry name" value="NAD(P)-binding Rossmann-like Domain"/>
    <property type="match status" value="1"/>
</dbReference>
<dbReference type="PANTHER" id="PTHR43639:SF1">
    <property type="entry name" value="SHORT-CHAIN DEHYDROGENASE_REDUCTASE FAMILY PROTEIN"/>
    <property type="match status" value="1"/>
</dbReference>
<dbReference type="RefSeq" id="WP_264893566.1">
    <property type="nucleotide sequence ID" value="NZ_CP110257.1"/>
</dbReference>
<reference evidence="4" key="1">
    <citation type="submission" date="2022-10" db="EMBL/GenBank/DDBJ databases">
        <title>Complete genome sequence of Schlegelella aquatica LMG 23380.</title>
        <authorList>
            <person name="Musilova J."/>
            <person name="Kourilova X."/>
            <person name="Bezdicek M."/>
            <person name="Hermankova K."/>
            <person name="Obruca S."/>
            <person name="Sedlar K."/>
        </authorList>
    </citation>
    <scope>NUCLEOTIDE SEQUENCE</scope>
    <source>
        <strain evidence="4">LMG 23380</strain>
    </source>
</reference>
<comment type="similarity">
    <text evidence="1 3">Belongs to the short-chain dehydrogenases/reductases (SDR) family.</text>
</comment>
<evidence type="ECO:0000256" key="2">
    <source>
        <dbReference type="ARBA" id="ARBA00023002"/>
    </source>
</evidence>
<dbReference type="PRINTS" id="PR00080">
    <property type="entry name" value="SDRFAMILY"/>
</dbReference>
<evidence type="ECO:0000256" key="1">
    <source>
        <dbReference type="ARBA" id="ARBA00006484"/>
    </source>
</evidence>
<dbReference type="SUPFAM" id="SSF51735">
    <property type="entry name" value="NAD(P)-binding Rossmann-fold domains"/>
    <property type="match status" value="1"/>
</dbReference>
<dbReference type="EMBL" id="CP110257">
    <property type="protein sequence ID" value="UZD55812.1"/>
    <property type="molecule type" value="Genomic_DNA"/>
</dbReference>
<dbReference type="Proteomes" id="UP001163266">
    <property type="component" value="Chromosome"/>
</dbReference>
<name>A0ABY6MUX0_9BURK</name>
<dbReference type="Pfam" id="PF00106">
    <property type="entry name" value="adh_short"/>
    <property type="match status" value="1"/>
</dbReference>
<dbReference type="PRINTS" id="PR00081">
    <property type="entry name" value="GDHRDH"/>
</dbReference>
<protein>
    <submittedName>
        <fullName evidence="4">SDR family NAD(P)-dependent oxidoreductase</fullName>
    </submittedName>
</protein>
<dbReference type="InterPro" id="IPR002347">
    <property type="entry name" value="SDR_fam"/>
</dbReference>
<evidence type="ECO:0000313" key="5">
    <source>
        <dbReference type="Proteomes" id="UP001163266"/>
    </source>
</evidence>
<dbReference type="CDD" id="cd05233">
    <property type="entry name" value="SDR_c"/>
    <property type="match status" value="1"/>
</dbReference>
<dbReference type="PANTHER" id="PTHR43639">
    <property type="entry name" value="OXIDOREDUCTASE, SHORT-CHAIN DEHYDROGENASE/REDUCTASE FAMILY (AFU_ORTHOLOGUE AFUA_5G02870)"/>
    <property type="match status" value="1"/>
</dbReference>
<evidence type="ECO:0000313" key="4">
    <source>
        <dbReference type="EMBL" id="UZD55812.1"/>
    </source>
</evidence>
<proteinExistence type="inferred from homology"/>
<dbReference type="InterPro" id="IPR036291">
    <property type="entry name" value="NAD(P)-bd_dom_sf"/>
</dbReference>
<accession>A0ABY6MUX0</accession>
<gene>
    <name evidence="4" type="ORF">OMP39_04320</name>
</gene>
<sequence>MTRSQAPEMTQLQDQVALVTGAGRGLGAEIAHALADAGCRVAVADLDRGLAERVAGEIDKAGGHALPLVLDVADAAAARQAVEQTVSHFGSLDILINNAGTDVTKPIDELALEEWDRVLATNLRGPFVLCKVALEALKRGDRGRGGQIVNVASTAAKRCWPNASAYHASKWGLVGLSHALHAELRPHGVRVSTLVAGGMRTPFLLDRFPGIDETKLQDPANVALAVRFLLTMPRESVIPELMVLPVQETSWP</sequence>
<evidence type="ECO:0000256" key="3">
    <source>
        <dbReference type="RuleBase" id="RU000363"/>
    </source>
</evidence>
<keyword evidence="2" id="KW-0560">Oxidoreductase</keyword>